<dbReference type="RefSeq" id="WP_144334162.1">
    <property type="nucleotide sequence ID" value="NZ_VLPL01000008.1"/>
</dbReference>
<evidence type="ECO:0000313" key="1">
    <source>
        <dbReference type="EMBL" id="TSJ41350.1"/>
    </source>
</evidence>
<organism evidence="1 2">
    <name type="scientific">Fluviicola chungangensis</name>
    <dbReference type="NCBI Taxonomy" id="2597671"/>
    <lineage>
        <taxon>Bacteria</taxon>
        <taxon>Pseudomonadati</taxon>
        <taxon>Bacteroidota</taxon>
        <taxon>Flavobacteriia</taxon>
        <taxon>Flavobacteriales</taxon>
        <taxon>Crocinitomicaceae</taxon>
        <taxon>Fluviicola</taxon>
    </lineage>
</organism>
<name>A0A556MN51_9FLAO</name>
<gene>
    <name evidence="1" type="ORF">FO442_15680</name>
</gene>
<sequence length="281" mass="33096">MKNYLLSLLLLTAFNVFSQYKSYVEYYKLVNKAEEEFVLKMDSSCFMYYDRAFASNKPFLKDPYIAAQIALYLNDSLRFRNYLSIAFKNGMPLKSVTAGKFIRDRYYPELYKTIVRLYKQYGRQPNVDKGLLEQICVMCYQSDSLKLKTGGESQQFYQNENETRRFLAELLNKGVFPNEHLLGITTAEMWTEFYKKTGRKDLYADSPMTDPDYCEECELRLKCPMNIVLHSQCFFQENKELFFKALEAGYLHPKDYGILEEKSILWFKEKSTNASVTFVCL</sequence>
<evidence type="ECO:0000313" key="2">
    <source>
        <dbReference type="Proteomes" id="UP000316008"/>
    </source>
</evidence>
<dbReference type="Proteomes" id="UP000316008">
    <property type="component" value="Unassembled WGS sequence"/>
</dbReference>
<protein>
    <submittedName>
        <fullName evidence="1">Uncharacterized protein</fullName>
    </submittedName>
</protein>
<accession>A0A556MN51</accession>
<dbReference type="AlphaFoldDB" id="A0A556MN51"/>
<keyword evidence="2" id="KW-1185">Reference proteome</keyword>
<dbReference type="OrthoDB" id="1490993at2"/>
<reference evidence="1 2" key="1">
    <citation type="submission" date="2019-07" db="EMBL/GenBank/DDBJ databases">
        <authorList>
            <person name="Huq M.A."/>
        </authorList>
    </citation>
    <scope>NUCLEOTIDE SEQUENCE [LARGE SCALE GENOMIC DNA]</scope>
    <source>
        <strain evidence="1 2">MAH-3</strain>
    </source>
</reference>
<dbReference type="EMBL" id="VLPL01000008">
    <property type="protein sequence ID" value="TSJ41350.1"/>
    <property type="molecule type" value="Genomic_DNA"/>
</dbReference>
<proteinExistence type="predicted"/>
<comment type="caution">
    <text evidence="1">The sequence shown here is derived from an EMBL/GenBank/DDBJ whole genome shotgun (WGS) entry which is preliminary data.</text>
</comment>